<name>A0ACB8SRF1_9AGAM</name>
<reference evidence="1" key="1">
    <citation type="submission" date="2021-03" db="EMBL/GenBank/DDBJ databases">
        <authorList>
            <consortium name="DOE Joint Genome Institute"/>
            <person name="Ahrendt S."/>
            <person name="Looney B.P."/>
            <person name="Miyauchi S."/>
            <person name="Morin E."/>
            <person name="Drula E."/>
            <person name="Courty P.E."/>
            <person name="Chicoki N."/>
            <person name="Fauchery L."/>
            <person name="Kohler A."/>
            <person name="Kuo A."/>
            <person name="Labutti K."/>
            <person name="Pangilinan J."/>
            <person name="Lipzen A."/>
            <person name="Riley R."/>
            <person name="Andreopoulos W."/>
            <person name="He G."/>
            <person name="Johnson J."/>
            <person name="Barry K.W."/>
            <person name="Grigoriev I.V."/>
            <person name="Nagy L."/>
            <person name="Hibbett D."/>
            <person name="Henrissat B."/>
            <person name="Matheny P.B."/>
            <person name="Labbe J."/>
            <person name="Martin F."/>
        </authorList>
    </citation>
    <scope>NUCLEOTIDE SEQUENCE</scope>
    <source>
        <strain evidence="1">HHB10654</strain>
    </source>
</reference>
<proteinExistence type="predicted"/>
<keyword evidence="2" id="KW-1185">Reference proteome</keyword>
<sequence>MASSESSPDPSMANIDPALLDRRPAPTRVQPKPPCVAPKLTDAQKASRKTAAQASAIKMHELAIDLEAFLVDQDAKIQVLAARYSVKRDYIEQQINHQTNYKKTRAPSLSNAITHHKAMEENKNRGLNDKLDLAAIKELVKDDPELQPENLSKERKAELIAELVEYREEKKSGVRLSSKSVAQDLRVTTERLNNELGALAERTGSSSFFFVTRGNVRDASQPSWYSSGDSIDFFTQVLTMNPWDTLRQFEQWACSRAKGTRFAASIVCAACLLCAICNKKKVIMNYKNYDRAVVIGLGVRLDGWTYHDLVQPSEISSIVDLRALQAAIRCGACKWTKLSPREIQAHEKLVAEKEAAGIVVGQKRSSRKDKGVPRP</sequence>
<protein>
    <submittedName>
        <fullName evidence="1">Uncharacterized protein</fullName>
    </submittedName>
</protein>
<reference evidence="1" key="2">
    <citation type="journal article" date="2022" name="New Phytol.">
        <title>Evolutionary transition to the ectomycorrhizal habit in the genomes of a hyperdiverse lineage of mushroom-forming fungi.</title>
        <authorList>
            <person name="Looney B."/>
            <person name="Miyauchi S."/>
            <person name="Morin E."/>
            <person name="Drula E."/>
            <person name="Courty P.E."/>
            <person name="Kohler A."/>
            <person name="Kuo A."/>
            <person name="LaButti K."/>
            <person name="Pangilinan J."/>
            <person name="Lipzen A."/>
            <person name="Riley R."/>
            <person name="Andreopoulos W."/>
            <person name="He G."/>
            <person name="Johnson J."/>
            <person name="Nolan M."/>
            <person name="Tritt A."/>
            <person name="Barry K.W."/>
            <person name="Grigoriev I.V."/>
            <person name="Nagy L.G."/>
            <person name="Hibbett D."/>
            <person name="Henrissat B."/>
            <person name="Matheny P.B."/>
            <person name="Labbe J."/>
            <person name="Martin F.M."/>
        </authorList>
    </citation>
    <scope>NUCLEOTIDE SEQUENCE</scope>
    <source>
        <strain evidence="1">HHB10654</strain>
    </source>
</reference>
<evidence type="ECO:0000313" key="2">
    <source>
        <dbReference type="Proteomes" id="UP000814140"/>
    </source>
</evidence>
<dbReference type="EMBL" id="MU277236">
    <property type="protein sequence ID" value="KAI0058311.1"/>
    <property type="molecule type" value="Genomic_DNA"/>
</dbReference>
<organism evidence="1 2">
    <name type="scientific">Artomyces pyxidatus</name>
    <dbReference type="NCBI Taxonomy" id="48021"/>
    <lineage>
        <taxon>Eukaryota</taxon>
        <taxon>Fungi</taxon>
        <taxon>Dikarya</taxon>
        <taxon>Basidiomycota</taxon>
        <taxon>Agaricomycotina</taxon>
        <taxon>Agaricomycetes</taxon>
        <taxon>Russulales</taxon>
        <taxon>Auriscalpiaceae</taxon>
        <taxon>Artomyces</taxon>
    </lineage>
</organism>
<feature type="non-terminal residue" evidence="1">
    <location>
        <position position="375"/>
    </location>
</feature>
<accession>A0ACB8SRF1</accession>
<dbReference type="Proteomes" id="UP000814140">
    <property type="component" value="Unassembled WGS sequence"/>
</dbReference>
<comment type="caution">
    <text evidence="1">The sequence shown here is derived from an EMBL/GenBank/DDBJ whole genome shotgun (WGS) entry which is preliminary data.</text>
</comment>
<evidence type="ECO:0000313" key="1">
    <source>
        <dbReference type="EMBL" id="KAI0058311.1"/>
    </source>
</evidence>
<gene>
    <name evidence="1" type="ORF">BV25DRAFT_1766711</name>
</gene>